<evidence type="ECO:0000313" key="8">
    <source>
        <dbReference type="EnsemblMetazoa" id="XP_012056526.1"/>
    </source>
</evidence>
<evidence type="ECO:0000313" key="9">
    <source>
        <dbReference type="Proteomes" id="UP000005205"/>
    </source>
</evidence>
<feature type="region of interest" description="Disordered" evidence="6">
    <location>
        <begin position="211"/>
        <end position="252"/>
    </location>
</feature>
<comment type="subcellular location">
    <subcellularLocation>
        <location evidence="1">Cell projection</location>
        <location evidence="1">Cilium</location>
    </subcellularLocation>
    <subcellularLocation>
        <location evidence="2">Cytoplasm</location>
        <location evidence="2">Cytoskeleton</location>
    </subcellularLocation>
</comment>
<feature type="region of interest" description="Disordered" evidence="6">
    <location>
        <begin position="117"/>
        <end position="158"/>
    </location>
</feature>
<proteinExistence type="predicted"/>
<reference evidence="8" key="2">
    <citation type="submission" date="2016-04" db="UniProtKB">
        <authorList>
            <consortium name="EnsemblMetazoa"/>
        </authorList>
    </citation>
    <scope>IDENTIFICATION</scope>
</reference>
<protein>
    <recommendedName>
        <fullName evidence="7">Enkurin domain-containing protein</fullName>
    </recommendedName>
</protein>
<keyword evidence="5" id="KW-0966">Cell projection</keyword>
<organism evidence="8 9">
    <name type="scientific">Atta cephalotes</name>
    <name type="common">Leafcutter ant</name>
    <dbReference type="NCBI Taxonomy" id="12957"/>
    <lineage>
        <taxon>Eukaryota</taxon>
        <taxon>Metazoa</taxon>
        <taxon>Ecdysozoa</taxon>
        <taxon>Arthropoda</taxon>
        <taxon>Hexapoda</taxon>
        <taxon>Insecta</taxon>
        <taxon>Pterygota</taxon>
        <taxon>Neoptera</taxon>
        <taxon>Endopterygota</taxon>
        <taxon>Hymenoptera</taxon>
        <taxon>Apocrita</taxon>
        <taxon>Aculeata</taxon>
        <taxon>Formicoidea</taxon>
        <taxon>Formicidae</taxon>
        <taxon>Myrmicinae</taxon>
        <taxon>Atta</taxon>
    </lineage>
</organism>
<keyword evidence="9" id="KW-1185">Reference proteome</keyword>
<dbReference type="GO" id="GO:0005881">
    <property type="term" value="C:cytoplasmic microtubule"/>
    <property type="evidence" value="ECO:0007669"/>
    <property type="project" value="TreeGrafter"/>
</dbReference>
<evidence type="ECO:0000256" key="5">
    <source>
        <dbReference type="ARBA" id="ARBA00023273"/>
    </source>
</evidence>
<feature type="compositionally biased region" description="Basic and acidic residues" evidence="6">
    <location>
        <begin position="214"/>
        <end position="245"/>
    </location>
</feature>
<dbReference type="AlphaFoldDB" id="A0A158NG68"/>
<dbReference type="EMBL" id="ADTU01015010">
    <property type="status" value="NOT_ANNOTATED_CDS"/>
    <property type="molecule type" value="Genomic_DNA"/>
</dbReference>
<dbReference type="PROSITE" id="PS51665">
    <property type="entry name" value="ENKURIN"/>
    <property type="match status" value="1"/>
</dbReference>
<dbReference type="PANTHER" id="PTHR21490:SF2">
    <property type="entry name" value="ENKURIN DOMAIN-CONTAINING PROTEIN 1"/>
    <property type="match status" value="1"/>
</dbReference>
<dbReference type="STRING" id="12957.A0A158NG68"/>
<gene>
    <name evidence="8" type="primary">105619617</name>
</gene>
<dbReference type="InterPro" id="IPR027012">
    <property type="entry name" value="Enkurin_dom"/>
</dbReference>
<keyword evidence="4" id="KW-0206">Cytoskeleton</keyword>
<reference evidence="9" key="1">
    <citation type="journal article" date="2011" name="PLoS Genet.">
        <title>The genome sequence of the leaf-cutter ant Atta cephalotes reveals insights into its obligate symbiotic lifestyle.</title>
        <authorList>
            <person name="Suen G."/>
            <person name="Teiling C."/>
            <person name="Li L."/>
            <person name="Holt C."/>
            <person name="Abouheif E."/>
            <person name="Bornberg-Bauer E."/>
            <person name="Bouffard P."/>
            <person name="Caldera E.J."/>
            <person name="Cash E."/>
            <person name="Cavanaugh A."/>
            <person name="Denas O."/>
            <person name="Elhaik E."/>
            <person name="Fave M.J."/>
            <person name="Gadau J."/>
            <person name="Gibson J.D."/>
            <person name="Graur D."/>
            <person name="Grubbs K.J."/>
            <person name="Hagen D.E."/>
            <person name="Harkins T.T."/>
            <person name="Helmkampf M."/>
            <person name="Hu H."/>
            <person name="Johnson B.R."/>
            <person name="Kim J."/>
            <person name="Marsh S.E."/>
            <person name="Moeller J.A."/>
            <person name="Munoz-Torres M.C."/>
            <person name="Murphy M.C."/>
            <person name="Naughton M.C."/>
            <person name="Nigam S."/>
            <person name="Overson R."/>
            <person name="Rajakumar R."/>
            <person name="Reese J.T."/>
            <person name="Scott J.J."/>
            <person name="Smith C.R."/>
            <person name="Tao S."/>
            <person name="Tsutsui N.D."/>
            <person name="Viljakainen L."/>
            <person name="Wissler L."/>
            <person name="Yandell M.D."/>
            <person name="Zimmer F."/>
            <person name="Taylor J."/>
            <person name="Slater S.C."/>
            <person name="Clifton S.W."/>
            <person name="Warren W.C."/>
            <person name="Elsik C.G."/>
            <person name="Smith C.D."/>
            <person name="Weinstock G.M."/>
            <person name="Gerardo N.M."/>
            <person name="Currie C.R."/>
        </authorList>
    </citation>
    <scope>NUCLEOTIDE SEQUENCE [LARGE SCALE GENOMIC DNA]</scope>
</reference>
<sequence>MKVTTLKGIFPDPKPVRRKNFIQENVKNLRRMEQCFQANKELEELEKLQLHKHQRSTDKYQNVSAKVITTFRDKKKHENYFNVEGVSNDKVEIDEQAQNRINVFEYDKKHAVSTKKIIGPGMNNNVSSKQKRTGKHNSQQRLQPKVSPESNVLHKSDSANGLECLDAQSTVKYRSQGIQTLDIDQLESIYSEGVIRYPSKKVIKHKIANNGDLNKQEEKNLRKQSDSPADRGDMHDSENLQKTDLRNSMSPASKEEINFIKLNKERTSVANKLMTQLNNGVPPPNYRKGVLPKYLRDRKEAQEKEQKAKAKTLHSDCPEGHVPLPDHERKETLRLLKKNYQEYVNELNMMPIKTDTLRAQRRKMEIEKQLNKLEEGIKVFSRPKVYVKINA</sequence>
<dbReference type="Proteomes" id="UP000005205">
    <property type="component" value="Unassembled WGS sequence"/>
</dbReference>
<evidence type="ECO:0000259" key="7">
    <source>
        <dbReference type="PROSITE" id="PS51665"/>
    </source>
</evidence>
<dbReference type="Pfam" id="PF13864">
    <property type="entry name" value="Enkurin"/>
    <property type="match status" value="1"/>
</dbReference>
<evidence type="ECO:0000256" key="3">
    <source>
        <dbReference type="ARBA" id="ARBA00022490"/>
    </source>
</evidence>
<evidence type="ECO:0000256" key="6">
    <source>
        <dbReference type="SAM" id="MobiDB-lite"/>
    </source>
</evidence>
<evidence type="ECO:0000256" key="1">
    <source>
        <dbReference type="ARBA" id="ARBA00004138"/>
    </source>
</evidence>
<dbReference type="InParanoid" id="A0A158NG68"/>
<dbReference type="OrthoDB" id="10264920at2759"/>
<accession>A0A158NG68</accession>
<keyword evidence="3" id="KW-0963">Cytoplasm</keyword>
<feature type="domain" description="Enkurin" evidence="7">
    <location>
        <begin position="296"/>
        <end position="388"/>
    </location>
</feature>
<evidence type="ECO:0000256" key="2">
    <source>
        <dbReference type="ARBA" id="ARBA00004245"/>
    </source>
</evidence>
<name>A0A158NG68_ATTCE</name>
<dbReference type="GO" id="GO:0005929">
    <property type="term" value="C:cilium"/>
    <property type="evidence" value="ECO:0007669"/>
    <property type="project" value="UniProtKB-SubCell"/>
</dbReference>
<dbReference type="PANTHER" id="PTHR21490">
    <property type="entry name" value="ENKURIN-RELATED"/>
    <property type="match status" value="1"/>
</dbReference>
<dbReference type="EnsemblMetazoa" id="XM_012201136.1">
    <property type="protein sequence ID" value="XP_012056526.1"/>
    <property type="gene ID" value="LOC105619617"/>
</dbReference>
<dbReference type="InterPro" id="IPR052102">
    <property type="entry name" value="Enkurin_domain-protein"/>
</dbReference>
<dbReference type="eggNOG" id="ENOG502SBFC">
    <property type="taxonomic scope" value="Eukaryota"/>
</dbReference>
<evidence type="ECO:0000256" key="4">
    <source>
        <dbReference type="ARBA" id="ARBA00023212"/>
    </source>
</evidence>
<dbReference type="OMA" id="ELNMMPI"/>
<dbReference type="KEGG" id="acep:105619617"/>